<comment type="caution">
    <text evidence="2">The sequence shown here is derived from an EMBL/GenBank/DDBJ whole genome shotgun (WGS) entry which is preliminary data.</text>
</comment>
<feature type="compositionally biased region" description="Basic and acidic residues" evidence="1">
    <location>
        <begin position="1"/>
        <end position="10"/>
    </location>
</feature>
<feature type="compositionally biased region" description="Low complexity" evidence="1">
    <location>
        <begin position="29"/>
        <end position="40"/>
    </location>
</feature>
<feature type="region of interest" description="Disordered" evidence="1">
    <location>
        <begin position="1"/>
        <end position="40"/>
    </location>
</feature>
<proteinExistence type="predicted"/>
<dbReference type="Proteomes" id="UP000625711">
    <property type="component" value="Unassembled WGS sequence"/>
</dbReference>
<name>A0A834MD21_RHYFE</name>
<accession>A0A834MD21</accession>
<reference evidence="2" key="1">
    <citation type="submission" date="2020-08" db="EMBL/GenBank/DDBJ databases">
        <title>Genome sequencing and assembly of the red palm weevil Rhynchophorus ferrugineus.</title>
        <authorList>
            <person name="Dias G.B."/>
            <person name="Bergman C.M."/>
            <person name="Manee M."/>
        </authorList>
    </citation>
    <scope>NUCLEOTIDE SEQUENCE</scope>
    <source>
        <strain evidence="2">AA-2017</strain>
        <tissue evidence="2">Whole larva</tissue>
    </source>
</reference>
<gene>
    <name evidence="2" type="ORF">GWI33_007479</name>
</gene>
<evidence type="ECO:0000256" key="1">
    <source>
        <dbReference type="SAM" id="MobiDB-lite"/>
    </source>
</evidence>
<organism evidence="2 3">
    <name type="scientific">Rhynchophorus ferrugineus</name>
    <name type="common">Red palm weevil</name>
    <name type="synonym">Curculio ferrugineus</name>
    <dbReference type="NCBI Taxonomy" id="354439"/>
    <lineage>
        <taxon>Eukaryota</taxon>
        <taxon>Metazoa</taxon>
        <taxon>Ecdysozoa</taxon>
        <taxon>Arthropoda</taxon>
        <taxon>Hexapoda</taxon>
        <taxon>Insecta</taxon>
        <taxon>Pterygota</taxon>
        <taxon>Neoptera</taxon>
        <taxon>Endopterygota</taxon>
        <taxon>Coleoptera</taxon>
        <taxon>Polyphaga</taxon>
        <taxon>Cucujiformia</taxon>
        <taxon>Curculionidae</taxon>
        <taxon>Dryophthorinae</taxon>
        <taxon>Rhynchophorus</taxon>
    </lineage>
</organism>
<evidence type="ECO:0000313" key="3">
    <source>
        <dbReference type="Proteomes" id="UP000625711"/>
    </source>
</evidence>
<evidence type="ECO:0000313" key="2">
    <source>
        <dbReference type="EMBL" id="KAF7279283.1"/>
    </source>
</evidence>
<sequence length="77" mass="8330">MPAERQEKKLTVACSRNSSARAHSDVRLSAGPPESASERAAPAAFYAVVDTRSVGAMTKINWPRCIKSPCEPVNFPK</sequence>
<dbReference type="AlphaFoldDB" id="A0A834MD21"/>
<dbReference type="EMBL" id="JAACXV010000371">
    <property type="protein sequence ID" value="KAF7279283.1"/>
    <property type="molecule type" value="Genomic_DNA"/>
</dbReference>
<keyword evidence="3" id="KW-1185">Reference proteome</keyword>
<protein>
    <submittedName>
        <fullName evidence="2">Uncharacterized protein</fullName>
    </submittedName>
</protein>